<evidence type="ECO:0000313" key="1">
    <source>
        <dbReference type="EMBL" id="KAK6340238.1"/>
    </source>
</evidence>
<dbReference type="EMBL" id="JAVHNS010000011">
    <property type="protein sequence ID" value="KAK6340238.1"/>
    <property type="molecule type" value="Genomic_DNA"/>
</dbReference>
<accession>A0AAV9UCQ2</accession>
<reference evidence="1 2" key="1">
    <citation type="submission" date="2019-10" db="EMBL/GenBank/DDBJ databases">
        <authorList>
            <person name="Palmer J.M."/>
        </authorList>
    </citation>
    <scope>NUCLEOTIDE SEQUENCE [LARGE SCALE GENOMIC DNA]</scope>
    <source>
        <strain evidence="1 2">TWF730</strain>
    </source>
</reference>
<evidence type="ECO:0000313" key="2">
    <source>
        <dbReference type="Proteomes" id="UP001373714"/>
    </source>
</evidence>
<sequence length="102" mass="11777">MMCKISAIRAITANPLQVVCRKEENQDATWPSAAVYDIYSNNESEGSVNWVRMPIRWKRSSTPEWVDPYENIPMLRQGSVENTMWKTEGQDSMRTIACKYSV</sequence>
<proteinExistence type="predicted"/>
<protein>
    <submittedName>
        <fullName evidence="1">Uncharacterized protein</fullName>
    </submittedName>
</protein>
<name>A0AAV9UCQ2_9PEZI</name>
<comment type="caution">
    <text evidence="1">The sequence shown here is derived from an EMBL/GenBank/DDBJ whole genome shotgun (WGS) entry which is preliminary data.</text>
</comment>
<keyword evidence="2" id="KW-1185">Reference proteome</keyword>
<dbReference type="Proteomes" id="UP001373714">
    <property type="component" value="Unassembled WGS sequence"/>
</dbReference>
<dbReference type="AlphaFoldDB" id="A0AAV9UCQ2"/>
<organism evidence="1 2">
    <name type="scientific">Orbilia blumenaviensis</name>
    <dbReference type="NCBI Taxonomy" id="1796055"/>
    <lineage>
        <taxon>Eukaryota</taxon>
        <taxon>Fungi</taxon>
        <taxon>Dikarya</taxon>
        <taxon>Ascomycota</taxon>
        <taxon>Pezizomycotina</taxon>
        <taxon>Orbiliomycetes</taxon>
        <taxon>Orbiliales</taxon>
        <taxon>Orbiliaceae</taxon>
        <taxon>Orbilia</taxon>
    </lineage>
</organism>
<gene>
    <name evidence="1" type="ORF">TWF730_002003</name>
</gene>